<name>A0AB33JT00_9ACTN</name>
<sequence>MDAELMAAATGALVQAMTTDAWRAVRGQVAALLGRGGREDEVTAELEVVREEATADGDEVAALAWLRRTLRANPEFAAELRELLLGSADLPQQGARVVNHISGGSFTGKVFQGENITIESVN</sequence>
<proteinExistence type="predicted"/>
<reference evidence="1" key="1">
    <citation type="submission" date="2024-07" db="EMBL/GenBank/DDBJ databases">
        <title>Complete genome sequences of cellulolytic bacteria, Kitasatospora sp. CMC57 and Streptomyces sp. CMC78, isolated from Japanese agricultural soil.</title>
        <authorList>
            <person name="Hashimoto T."/>
            <person name="Ito M."/>
            <person name="Iwamoto M."/>
            <person name="Fukahori D."/>
            <person name="Shoda T."/>
            <person name="Sakoda M."/>
            <person name="Morohoshi T."/>
            <person name="Mitsuboshi M."/>
            <person name="Nishizawa T."/>
        </authorList>
    </citation>
    <scope>NUCLEOTIDE SEQUENCE</scope>
    <source>
        <strain evidence="1">CMC57</strain>
    </source>
</reference>
<dbReference type="EMBL" id="AP035881">
    <property type="protein sequence ID" value="BFP44576.1"/>
    <property type="molecule type" value="Genomic_DNA"/>
</dbReference>
<evidence type="ECO:0000313" key="1">
    <source>
        <dbReference type="EMBL" id="BFP44576.1"/>
    </source>
</evidence>
<dbReference type="AlphaFoldDB" id="A0AB33JT00"/>
<protein>
    <submittedName>
        <fullName evidence="1">Uncharacterized protein</fullName>
    </submittedName>
</protein>
<organism evidence="1">
    <name type="scientific">Kitasatospora sp. CMC57</name>
    <dbReference type="NCBI Taxonomy" id="3231513"/>
    <lineage>
        <taxon>Bacteria</taxon>
        <taxon>Bacillati</taxon>
        <taxon>Actinomycetota</taxon>
        <taxon>Actinomycetes</taxon>
        <taxon>Kitasatosporales</taxon>
        <taxon>Streptomycetaceae</taxon>
        <taxon>Kitasatospora</taxon>
    </lineage>
</organism>
<gene>
    <name evidence="1" type="ORF">KCMC57_09440</name>
</gene>
<accession>A0AB33JT00</accession>